<reference evidence="1 2" key="1">
    <citation type="submission" date="2015-07" db="EMBL/GenBank/DDBJ databases">
        <title>Draft Genome Sequence of Komagataeibacter intermedius Strain AF2, Isolated from Kombucha Tea.</title>
        <authorList>
            <person name="Santos R.A."/>
            <person name="Berretta A.A."/>
            <person name="Barud H.S."/>
            <person name="Ribeiro S.J."/>
            <person name="Gonzalez-Garcia L.N."/>
            <person name="Zucchi T.D."/>
            <person name="Goldman G.H."/>
            <person name="Riano-Pachon D.M."/>
        </authorList>
    </citation>
    <scope>NUCLEOTIDE SEQUENCE [LARGE SCALE GENOMIC DNA]</scope>
    <source>
        <strain evidence="1 2">AF2</strain>
    </source>
</reference>
<sequence>MAVIVPAFETCGATSPTSPASPAVMVAPCPTVTAGVATDDPVGAVKDRMPLLKLLSLRCEGVMITLCALTCAPLYRMAPDGFSRMKVPLAEILPAMADVSPPVTRFSTMAPVPGWTKFTLAPLPTLKLDQLMMARSAVWLTVSAAVDPVTTGWPIVAVLPTTMPPCGNVVAAGRPWPYAPPPHSTAAHTAAWWQAATTPLACPMFVLALSCRMRSPPAPPGHAWFQ</sequence>
<dbReference type="Proteomes" id="UP000031553">
    <property type="component" value="Unassembled WGS sequence"/>
</dbReference>
<comment type="caution">
    <text evidence="1">The sequence shown here is derived from an EMBL/GenBank/DDBJ whole genome shotgun (WGS) entry which is preliminary data.</text>
</comment>
<protein>
    <submittedName>
        <fullName evidence="1">Uncharacterized protein</fullName>
    </submittedName>
</protein>
<accession>A0A0N0ME41</accession>
<evidence type="ECO:0000313" key="2">
    <source>
        <dbReference type="Proteomes" id="UP000031553"/>
    </source>
</evidence>
<dbReference type="EMBL" id="JUFX02000215">
    <property type="protein sequence ID" value="KPH85983.1"/>
    <property type="molecule type" value="Genomic_DNA"/>
</dbReference>
<evidence type="ECO:0000313" key="1">
    <source>
        <dbReference type="EMBL" id="KPH85983.1"/>
    </source>
</evidence>
<dbReference type="AlphaFoldDB" id="A0A0N0ME41"/>
<proteinExistence type="predicted"/>
<name>A0A0N0ME41_9PROT</name>
<organism evidence="1 2">
    <name type="scientific">Komagataeibacter intermedius AF2</name>
    <dbReference type="NCBI Taxonomy" id="1458464"/>
    <lineage>
        <taxon>Bacteria</taxon>
        <taxon>Pseudomonadati</taxon>
        <taxon>Pseudomonadota</taxon>
        <taxon>Alphaproteobacteria</taxon>
        <taxon>Acetobacterales</taxon>
        <taxon>Acetobacteraceae</taxon>
        <taxon>Komagataeibacter</taxon>
    </lineage>
</organism>
<gene>
    <name evidence="1" type="ORF">GLUCOINTEAF2_0203020</name>
</gene>